<dbReference type="PANTHER" id="PTHR46268:SF6">
    <property type="entry name" value="UNIVERSAL STRESS PROTEIN UP12"/>
    <property type="match status" value="1"/>
</dbReference>
<feature type="domain" description="UspA" evidence="2">
    <location>
        <begin position="150"/>
        <end position="288"/>
    </location>
</feature>
<dbReference type="SUPFAM" id="SSF52402">
    <property type="entry name" value="Adenine nucleotide alpha hydrolases-like"/>
    <property type="match status" value="2"/>
</dbReference>
<dbReference type="Pfam" id="PF00582">
    <property type="entry name" value="Usp"/>
    <property type="match status" value="2"/>
</dbReference>
<evidence type="ECO:0000313" key="3">
    <source>
        <dbReference type="EMBL" id="MDS0259288.1"/>
    </source>
</evidence>
<dbReference type="InterPro" id="IPR006015">
    <property type="entry name" value="Universal_stress_UspA"/>
</dbReference>
<dbReference type="CDD" id="cd00293">
    <property type="entry name" value="USP-like"/>
    <property type="match status" value="2"/>
</dbReference>
<organism evidence="3 4">
    <name type="scientific">Haloarcula saliterrae</name>
    <dbReference type="NCBI Taxonomy" id="2950534"/>
    <lineage>
        <taxon>Archaea</taxon>
        <taxon>Methanobacteriati</taxon>
        <taxon>Methanobacteriota</taxon>
        <taxon>Stenosarchaea group</taxon>
        <taxon>Halobacteria</taxon>
        <taxon>Halobacteriales</taxon>
        <taxon>Haloarculaceae</taxon>
        <taxon>Haloarcula</taxon>
    </lineage>
</organism>
<name>A0ABU2FAI6_9EURY</name>
<dbReference type="InterPro" id="IPR006016">
    <property type="entry name" value="UspA"/>
</dbReference>
<proteinExistence type="inferred from homology"/>
<keyword evidence="4" id="KW-1185">Reference proteome</keyword>
<sequence length="295" mass="30424">MYDHILVPTDGSDHASRAADHGAMLAEAFDATLHLLTVVDIEAAAGPFSAGGVDEAYVEDRTAAEREALSDLTASLEGSGAVETTVATGNPAEGILDYVDDHGVDLVVMGTHGRSGLRRYLTGSVAERVLRLSPVPVLTMRATDESTSGYEDILVPTDGSERAHAALAHALALADAFDGTLHAVSVVNVGDIATGAEVSVPAGLLDELESRATEATQAIASEAETAGVDVVTAVSTGRPKHDLLEYVAANDIDLVCMGTHGRTGLDRVLLGSTAEALVRQADTPVLTVSEESDGD</sequence>
<dbReference type="InterPro" id="IPR014729">
    <property type="entry name" value="Rossmann-like_a/b/a_fold"/>
</dbReference>
<accession>A0ABU2FAI6</accession>
<evidence type="ECO:0000259" key="2">
    <source>
        <dbReference type="Pfam" id="PF00582"/>
    </source>
</evidence>
<dbReference type="EMBL" id="JAMQON010000001">
    <property type="protein sequence ID" value="MDS0259288.1"/>
    <property type="molecule type" value="Genomic_DNA"/>
</dbReference>
<comment type="similarity">
    <text evidence="1">Belongs to the universal stress protein A family.</text>
</comment>
<gene>
    <name evidence="3" type="ORF">NDI56_07775</name>
</gene>
<reference evidence="3 4" key="1">
    <citation type="submission" date="2022-06" db="EMBL/GenBank/DDBJ databases">
        <title>Haloarcula sp. a new haloarchaeum isolate from saline soil.</title>
        <authorList>
            <person name="Strakova D."/>
            <person name="Galisteo C."/>
            <person name="Sanchez-Porro C."/>
            <person name="Ventosa A."/>
        </authorList>
    </citation>
    <scope>NUCLEOTIDE SEQUENCE [LARGE SCALE GENOMIC DNA]</scope>
    <source>
        <strain evidence="3 4">S1CR25-12</strain>
    </source>
</reference>
<comment type="caution">
    <text evidence="3">The sequence shown here is derived from an EMBL/GenBank/DDBJ whole genome shotgun (WGS) entry which is preliminary data.</text>
</comment>
<dbReference type="PRINTS" id="PR01438">
    <property type="entry name" value="UNVRSLSTRESS"/>
</dbReference>
<dbReference type="RefSeq" id="WP_310918875.1">
    <property type="nucleotide sequence ID" value="NZ_JAMQON010000001.1"/>
</dbReference>
<protein>
    <submittedName>
        <fullName evidence="3">Universal stress protein</fullName>
    </submittedName>
</protein>
<feature type="domain" description="UspA" evidence="2">
    <location>
        <begin position="1"/>
        <end position="139"/>
    </location>
</feature>
<evidence type="ECO:0000313" key="4">
    <source>
        <dbReference type="Proteomes" id="UP001259659"/>
    </source>
</evidence>
<dbReference type="Gene3D" id="3.40.50.620">
    <property type="entry name" value="HUPs"/>
    <property type="match status" value="2"/>
</dbReference>
<dbReference type="Proteomes" id="UP001259659">
    <property type="component" value="Unassembled WGS sequence"/>
</dbReference>
<dbReference type="PANTHER" id="PTHR46268">
    <property type="entry name" value="STRESS RESPONSE PROTEIN NHAX"/>
    <property type="match status" value="1"/>
</dbReference>
<evidence type="ECO:0000256" key="1">
    <source>
        <dbReference type="ARBA" id="ARBA00008791"/>
    </source>
</evidence>